<keyword evidence="7" id="KW-1185">Reference proteome</keyword>
<evidence type="ECO:0000259" key="5">
    <source>
        <dbReference type="Pfam" id="PF25137"/>
    </source>
</evidence>
<dbReference type="PROSITE" id="PS00060">
    <property type="entry name" value="ADH_IRON_2"/>
    <property type="match status" value="1"/>
</dbReference>
<sequence length="369" mass="38606">MLTQCGPELEVFRHSRAGLVTDKVIVSLGFVEQLSQSLGEAGIELVSIFSEVPQDSDVDTVTRVADLFQAANCNLLIALGGGSVIDTAKAANILLTHGGDLLDYQGAEILTSSLLPLIAIPTTVGTGSEVTSVAVIADRTDHRKLTFVDKSLAPTIALLDPAVTSSLPNGLLAMTAMDALTHALEAYIDVLHNPFSDAWAVTAATLIRQNLQTALGDPASEVTQSARASLQTASTMAGIAFQHSMVGVVHAVAHALGGVAGVPHGLANALMLTEGLRCNAEVEGTRITEIGRLSGFGGDGQEAVIQAIDEFRRDVLTSAGLPLTLAGARVTADMLPLIVERASEDGTMIYNPKYVDVDELAQMVQNVFE</sequence>
<dbReference type="Proteomes" id="UP000050482">
    <property type="component" value="Unassembled WGS sequence"/>
</dbReference>
<evidence type="ECO:0008006" key="8">
    <source>
        <dbReference type="Google" id="ProtNLM"/>
    </source>
</evidence>
<evidence type="ECO:0000313" key="6">
    <source>
        <dbReference type="EMBL" id="KPV44676.1"/>
    </source>
</evidence>
<feature type="domain" description="Fe-containing alcohol dehydrogenase-like C-terminal" evidence="5">
    <location>
        <begin position="173"/>
        <end position="365"/>
    </location>
</feature>
<comment type="caution">
    <text evidence="6">The sequence shown here is derived from an EMBL/GenBank/DDBJ whole genome shotgun (WGS) entry which is preliminary data.</text>
</comment>
<dbReference type="Pfam" id="PF25137">
    <property type="entry name" value="ADH_Fe_C"/>
    <property type="match status" value="1"/>
</dbReference>
<dbReference type="Gene3D" id="3.40.50.1970">
    <property type="match status" value="1"/>
</dbReference>
<reference evidence="6 7" key="1">
    <citation type="submission" date="2015-09" db="EMBL/GenBank/DDBJ databases">
        <title>Draft genome sequence of Alicyclobacillus ferrooxydans DSM 22381.</title>
        <authorList>
            <person name="Hemp J."/>
        </authorList>
    </citation>
    <scope>NUCLEOTIDE SEQUENCE [LARGE SCALE GENOMIC DNA]</scope>
    <source>
        <strain evidence="6 7">TC-34</strain>
    </source>
</reference>
<dbReference type="Gene3D" id="1.20.1090.10">
    <property type="entry name" value="Dehydroquinate synthase-like - alpha domain"/>
    <property type="match status" value="1"/>
</dbReference>
<dbReference type="PANTHER" id="PTHR11496">
    <property type="entry name" value="ALCOHOL DEHYDROGENASE"/>
    <property type="match status" value="1"/>
</dbReference>
<evidence type="ECO:0000256" key="3">
    <source>
        <dbReference type="ARBA" id="ARBA00023027"/>
    </source>
</evidence>
<dbReference type="GO" id="GO:0004022">
    <property type="term" value="F:alcohol dehydrogenase (NAD+) activity"/>
    <property type="evidence" value="ECO:0007669"/>
    <property type="project" value="UniProtKB-ARBA"/>
</dbReference>
<protein>
    <recommendedName>
        <fullName evidence="8">Alcohol dehydrogenase iron-type/glycerol dehydrogenase GldA domain-containing protein</fullName>
    </recommendedName>
</protein>
<dbReference type="STRING" id="471514.AN477_06340"/>
<dbReference type="InterPro" id="IPR056798">
    <property type="entry name" value="ADH_Fe_C"/>
</dbReference>
<dbReference type="EMBL" id="LJCO01000030">
    <property type="protein sequence ID" value="KPV44676.1"/>
    <property type="molecule type" value="Genomic_DNA"/>
</dbReference>
<dbReference type="PATRIC" id="fig|471514.4.peg.4246"/>
<dbReference type="Pfam" id="PF00465">
    <property type="entry name" value="Fe-ADH"/>
    <property type="match status" value="1"/>
</dbReference>
<feature type="domain" description="Alcohol dehydrogenase iron-type/glycerol dehydrogenase GldA" evidence="4">
    <location>
        <begin position="2"/>
        <end position="161"/>
    </location>
</feature>
<dbReference type="InterPro" id="IPR001670">
    <property type="entry name" value="ADH_Fe/GldA"/>
</dbReference>
<dbReference type="PANTHER" id="PTHR11496:SF102">
    <property type="entry name" value="ALCOHOL DEHYDROGENASE 4"/>
    <property type="match status" value="1"/>
</dbReference>
<evidence type="ECO:0000256" key="2">
    <source>
        <dbReference type="ARBA" id="ARBA00023002"/>
    </source>
</evidence>
<keyword evidence="2" id="KW-0560">Oxidoreductase</keyword>
<comment type="similarity">
    <text evidence="1">Belongs to the iron-containing alcohol dehydrogenase family.</text>
</comment>
<dbReference type="InterPro" id="IPR018211">
    <property type="entry name" value="ADH_Fe_CS"/>
</dbReference>
<dbReference type="AlphaFoldDB" id="A0A0P9EMP8"/>
<evidence type="ECO:0000256" key="1">
    <source>
        <dbReference type="ARBA" id="ARBA00007358"/>
    </source>
</evidence>
<proteinExistence type="inferred from homology"/>
<dbReference type="InterPro" id="IPR039697">
    <property type="entry name" value="Alcohol_dehydrogenase_Fe"/>
</dbReference>
<organism evidence="6 7">
    <name type="scientific">Alicyclobacillus ferrooxydans</name>
    <dbReference type="NCBI Taxonomy" id="471514"/>
    <lineage>
        <taxon>Bacteria</taxon>
        <taxon>Bacillati</taxon>
        <taxon>Bacillota</taxon>
        <taxon>Bacilli</taxon>
        <taxon>Bacillales</taxon>
        <taxon>Alicyclobacillaceae</taxon>
        <taxon>Alicyclobacillus</taxon>
    </lineage>
</organism>
<keyword evidence="3" id="KW-0520">NAD</keyword>
<dbReference type="SUPFAM" id="SSF56796">
    <property type="entry name" value="Dehydroquinate synthase-like"/>
    <property type="match status" value="1"/>
</dbReference>
<gene>
    <name evidence="6" type="ORF">AN477_06340</name>
</gene>
<dbReference type="GO" id="GO:0046872">
    <property type="term" value="F:metal ion binding"/>
    <property type="evidence" value="ECO:0007669"/>
    <property type="project" value="InterPro"/>
</dbReference>
<evidence type="ECO:0000259" key="4">
    <source>
        <dbReference type="Pfam" id="PF00465"/>
    </source>
</evidence>
<dbReference type="FunFam" id="3.40.50.1970:FF:000003">
    <property type="entry name" value="Alcohol dehydrogenase, iron-containing"/>
    <property type="match status" value="1"/>
</dbReference>
<name>A0A0P9EMP8_9BACL</name>
<accession>A0A0P9EMP8</accession>
<dbReference type="PROSITE" id="PS00913">
    <property type="entry name" value="ADH_IRON_1"/>
    <property type="match status" value="1"/>
</dbReference>
<evidence type="ECO:0000313" key="7">
    <source>
        <dbReference type="Proteomes" id="UP000050482"/>
    </source>
</evidence>